<gene>
    <name evidence="1" type="ORF">A4A49_57175</name>
</gene>
<comment type="caution">
    <text evidence="1">The sequence shown here is derived from an EMBL/GenBank/DDBJ whole genome shotgun (WGS) entry which is preliminary data.</text>
</comment>
<dbReference type="Gramene" id="OIT19429">
    <property type="protein sequence ID" value="OIT19429"/>
    <property type="gene ID" value="A4A49_57175"/>
</dbReference>
<evidence type="ECO:0000313" key="2">
    <source>
        <dbReference type="Proteomes" id="UP000187609"/>
    </source>
</evidence>
<dbReference type="AlphaFoldDB" id="A0A1J6JNN7"/>
<dbReference type="EMBL" id="MJEQ01007393">
    <property type="protein sequence ID" value="OIT19429.1"/>
    <property type="molecule type" value="Genomic_DNA"/>
</dbReference>
<reference evidence="1" key="1">
    <citation type="submission" date="2016-11" db="EMBL/GenBank/DDBJ databases">
        <title>The genome of Nicotiana attenuata.</title>
        <authorList>
            <person name="Xu S."/>
            <person name="Brockmoeller T."/>
            <person name="Gaquerel E."/>
            <person name="Navarro A."/>
            <person name="Kuhl H."/>
            <person name="Gase K."/>
            <person name="Ling Z."/>
            <person name="Zhou W."/>
            <person name="Kreitzer C."/>
            <person name="Stanke M."/>
            <person name="Tang H."/>
            <person name="Lyons E."/>
            <person name="Pandey P."/>
            <person name="Pandey S.P."/>
            <person name="Timmermann B."/>
            <person name="Baldwin I.T."/>
        </authorList>
    </citation>
    <scope>NUCLEOTIDE SEQUENCE [LARGE SCALE GENOMIC DNA]</scope>
    <source>
        <strain evidence="1">UT</strain>
    </source>
</reference>
<evidence type="ECO:0000313" key="1">
    <source>
        <dbReference type="EMBL" id="OIT19429.1"/>
    </source>
</evidence>
<feature type="non-terminal residue" evidence="1">
    <location>
        <position position="1"/>
    </location>
</feature>
<accession>A0A1J6JNN7</accession>
<protein>
    <submittedName>
        <fullName evidence="1">Uncharacterized protein</fullName>
    </submittedName>
</protein>
<proteinExistence type="predicted"/>
<sequence length="68" mass="7598">VKGFCDLAQLNSQLKPFSAQGYLNFFFSTNILKSFQVGNQVSVRNGMYVIPKKAQLKTNGLEPNNSQQ</sequence>
<name>A0A1J6JNN7_NICAT</name>
<organism evidence="1 2">
    <name type="scientific">Nicotiana attenuata</name>
    <name type="common">Coyote tobacco</name>
    <dbReference type="NCBI Taxonomy" id="49451"/>
    <lineage>
        <taxon>Eukaryota</taxon>
        <taxon>Viridiplantae</taxon>
        <taxon>Streptophyta</taxon>
        <taxon>Embryophyta</taxon>
        <taxon>Tracheophyta</taxon>
        <taxon>Spermatophyta</taxon>
        <taxon>Magnoliopsida</taxon>
        <taxon>eudicotyledons</taxon>
        <taxon>Gunneridae</taxon>
        <taxon>Pentapetalae</taxon>
        <taxon>asterids</taxon>
        <taxon>lamiids</taxon>
        <taxon>Solanales</taxon>
        <taxon>Solanaceae</taxon>
        <taxon>Nicotianoideae</taxon>
        <taxon>Nicotianeae</taxon>
        <taxon>Nicotiana</taxon>
    </lineage>
</organism>
<keyword evidence="2" id="KW-1185">Reference proteome</keyword>
<dbReference type="Proteomes" id="UP000187609">
    <property type="component" value="Unassembled WGS sequence"/>
</dbReference>